<evidence type="ECO:0000313" key="5">
    <source>
        <dbReference type="Proteomes" id="UP000257039"/>
    </source>
</evidence>
<dbReference type="InterPro" id="IPR001638">
    <property type="entry name" value="Solute-binding_3/MltF_N"/>
</dbReference>
<evidence type="ECO:0000256" key="2">
    <source>
        <dbReference type="ARBA" id="ARBA00022729"/>
    </source>
</evidence>
<comment type="caution">
    <text evidence="4">The sequence shown here is derived from an EMBL/GenBank/DDBJ whole genome shotgun (WGS) entry which is preliminary data.</text>
</comment>
<dbReference type="SMART" id="SM00062">
    <property type="entry name" value="PBPb"/>
    <property type="match status" value="1"/>
</dbReference>
<dbReference type="SUPFAM" id="SSF53850">
    <property type="entry name" value="Periplasmic binding protein-like II"/>
    <property type="match status" value="1"/>
</dbReference>
<name>A0A4P9VSY1_9GAMM</name>
<proteinExistence type="inferred from homology"/>
<gene>
    <name evidence="4" type="ORF">B9G39_15400</name>
</gene>
<evidence type="ECO:0000256" key="1">
    <source>
        <dbReference type="ARBA" id="ARBA00010333"/>
    </source>
</evidence>
<feature type="domain" description="Solute-binding protein family 3/N-terminal" evidence="3">
    <location>
        <begin position="12"/>
        <end position="236"/>
    </location>
</feature>
<organism evidence="4 5">
    <name type="scientific">Zooshikella ganghwensis</name>
    <dbReference type="NCBI Taxonomy" id="202772"/>
    <lineage>
        <taxon>Bacteria</taxon>
        <taxon>Pseudomonadati</taxon>
        <taxon>Pseudomonadota</taxon>
        <taxon>Gammaproteobacteria</taxon>
        <taxon>Oceanospirillales</taxon>
        <taxon>Zooshikellaceae</taxon>
        <taxon>Zooshikella</taxon>
    </lineage>
</organism>
<dbReference type="Gene3D" id="3.40.190.10">
    <property type="entry name" value="Periplasmic binding protein-like II"/>
    <property type="match status" value="2"/>
</dbReference>
<reference evidence="4 5" key="1">
    <citation type="submission" date="2017-04" db="EMBL/GenBank/DDBJ databases">
        <title>Draft genome sequence of Zooshikella ganghwensis VG4 isolated from Red Sea sediments.</title>
        <authorList>
            <person name="Rehman Z."/>
            <person name="Alam I."/>
            <person name="Kamau A."/>
            <person name="Bajic V."/>
            <person name="Leiknes T."/>
        </authorList>
    </citation>
    <scope>NUCLEOTIDE SEQUENCE [LARGE SCALE GENOMIC DNA]</scope>
    <source>
        <strain evidence="4 5">VG4</strain>
    </source>
</reference>
<keyword evidence="5" id="KW-1185">Reference proteome</keyword>
<dbReference type="AlphaFoldDB" id="A0A4P9VSY1"/>
<protein>
    <recommendedName>
        <fullName evidence="3">Solute-binding protein family 3/N-terminal domain-containing protein</fullName>
    </recommendedName>
</protein>
<dbReference type="Proteomes" id="UP000257039">
    <property type="component" value="Unassembled WGS sequence"/>
</dbReference>
<dbReference type="Pfam" id="PF00497">
    <property type="entry name" value="SBP_bac_3"/>
    <property type="match status" value="1"/>
</dbReference>
<evidence type="ECO:0000313" key="4">
    <source>
        <dbReference type="EMBL" id="RDH46765.1"/>
    </source>
</evidence>
<comment type="similarity">
    <text evidence="1">Belongs to the bacterial solute-binding protein 3 family.</text>
</comment>
<evidence type="ECO:0000259" key="3">
    <source>
        <dbReference type="SMART" id="SM00062"/>
    </source>
</evidence>
<dbReference type="PANTHER" id="PTHR35936">
    <property type="entry name" value="MEMBRANE-BOUND LYTIC MUREIN TRANSGLYCOSYLASE F"/>
    <property type="match status" value="1"/>
</dbReference>
<dbReference type="EMBL" id="NDXW01000001">
    <property type="protein sequence ID" value="RDH46765.1"/>
    <property type="molecule type" value="Genomic_DNA"/>
</dbReference>
<dbReference type="PANTHER" id="PTHR35936:SF25">
    <property type="entry name" value="ABC TRANSPORTER SUBSTRATE-BINDING PROTEIN"/>
    <property type="match status" value="1"/>
</dbReference>
<accession>A0A4P9VSY1</accession>
<sequence>MVYSIIGKAETTVLIATGEYQPWVSESLKHKGFVSHVITEAFKKAGDYKVEFKFFPWKRAYESTKKGDYHATSFWFHSPDREKDFIYSEPVMTEKTVFFHLKSNPLKEWHKLTDLSGKTIGATTGYTYTKEFWDLAESGKLNVQTASADDKNFKKLFAARIDLFPMGTVAGFGLLAEKFDKAVVHLVEFNPKPLVEAKGHLLFSRNNAQSEQLLKDFNKGVKQLLSEGLLEKWREDLLVGGYNQ</sequence>
<keyword evidence="2" id="KW-0732">Signal</keyword>